<gene>
    <name evidence="2" type="ORF">L2764_07345</name>
</gene>
<dbReference type="EMBL" id="JAKIKS010000021">
    <property type="protein sequence ID" value="MCL1124289.1"/>
    <property type="molecule type" value="Genomic_DNA"/>
</dbReference>
<evidence type="ECO:0000313" key="3">
    <source>
        <dbReference type="Proteomes" id="UP001203423"/>
    </source>
</evidence>
<proteinExistence type="predicted"/>
<evidence type="ECO:0000313" key="2">
    <source>
        <dbReference type="EMBL" id="MCL1124289.1"/>
    </source>
</evidence>
<protein>
    <submittedName>
        <fullName evidence="2">Uncharacterized protein</fullName>
    </submittedName>
</protein>
<dbReference type="PROSITE" id="PS51257">
    <property type="entry name" value="PROKAR_LIPOPROTEIN"/>
    <property type="match status" value="1"/>
</dbReference>
<dbReference type="RefSeq" id="WP_248939569.1">
    <property type="nucleotide sequence ID" value="NZ_JAKIKS010000021.1"/>
</dbReference>
<keyword evidence="3" id="KW-1185">Reference proteome</keyword>
<dbReference type="Proteomes" id="UP001203423">
    <property type="component" value="Unassembled WGS sequence"/>
</dbReference>
<feature type="chain" id="PRO_5047017942" evidence="1">
    <location>
        <begin position="23"/>
        <end position="109"/>
    </location>
</feature>
<organism evidence="2 3">
    <name type="scientific">Shewanella surugensis</name>
    <dbReference type="NCBI Taxonomy" id="212020"/>
    <lineage>
        <taxon>Bacteria</taxon>
        <taxon>Pseudomonadati</taxon>
        <taxon>Pseudomonadota</taxon>
        <taxon>Gammaproteobacteria</taxon>
        <taxon>Alteromonadales</taxon>
        <taxon>Shewanellaceae</taxon>
        <taxon>Shewanella</taxon>
    </lineage>
</organism>
<accession>A0ABT0L9D1</accession>
<name>A0ABT0L9D1_9GAMM</name>
<sequence>MFTLVKQHYHRLFCATALFMLAAVLSGCVAPSDDASAKSAVYFQLTTPEANSETIFALNHMNVSAAYLNGKGNDNISVMVELTPSAATQLMALTQNNIGSPLTFYTRDT</sequence>
<keyword evidence="1" id="KW-0732">Signal</keyword>
<evidence type="ECO:0000256" key="1">
    <source>
        <dbReference type="SAM" id="SignalP"/>
    </source>
</evidence>
<feature type="signal peptide" evidence="1">
    <location>
        <begin position="1"/>
        <end position="22"/>
    </location>
</feature>
<reference evidence="2 3" key="1">
    <citation type="submission" date="2022-01" db="EMBL/GenBank/DDBJ databases">
        <title>Whole genome-based taxonomy of the Shewanellaceae.</title>
        <authorList>
            <person name="Martin-Rodriguez A.J."/>
        </authorList>
    </citation>
    <scope>NUCLEOTIDE SEQUENCE [LARGE SCALE GENOMIC DNA]</scope>
    <source>
        <strain evidence="2 3">DSM 17177</strain>
    </source>
</reference>
<comment type="caution">
    <text evidence="2">The sequence shown here is derived from an EMBL/GenBank/DDBJ whole genome shotgun (WGS) entry which is preliminary data.</text>
</comment>